<dbReference type="InterPro" id="IPR015422">
    <property type="entry name" value="PyrdxlP-dep_Trfase_small"/>
</dbReference>
<evidence type="ECO:0000256" key="5">
    <source>
        <dbReference type="ARBA" id="ARBA00022898"/>
    </source>
</evidence>
<comment type="cofactor">
    <cofactor evidence="1 6">
        <name>pyridoxal 5'-phosphate</name>
        <dbReference type="ChEBI" id="CHEBI:597326"/>
    </cofactor>
</comment>
<proteinExistence type="inferred from homology"/>
<dbReference type="InterPro" id="IPR015421">
    <property type="entry name" value="PyrdxlP-dep_Trfase_major"/>
</dbReference>
<dbReference type="PROSITE" id="PS00105">
    <property type="entry name" value="AA_TRANSFER_CLASS_1"/>
    <property type="match status" value="1"/>
</dbReference>
<sequence length="396" mass="44065">MPSVSNKGLTMPQSPIRKLVPFAESAKKKGVHVIHLNIGQPDIKTPQQALDAVKNNNINVLEYSRTEGSEEFRSKIAKYYIKNDIPVTADDIIVTTGGSEALSFAMNTIADTDDEIIIPEPFYANYNGFATACGVTVVPVVSKLEDNFALPPIEEFEKLITNRTRAILICNPGNPTGYLYSKEEVQKLATLVKKHNIFLVADEVYREFTYDNKTHTSILKEEGLEEHAIVIDSVSKRYSMCGARIGYLVSKNKDFIATALKFAQARLSPPTYAQIASEAALDTPDSYFAEVKEEYVARRNLLITELEKIDGIKIAKPQGAFYCIAELPIKDADHFAQWLLEDFSLDNETVMVAPAAGFYATDGLGKKQIRIAYVLDKESLKRAVYILSEALKNYKG</sequence>
<keyword evidence="4 6" id="KW-0808">Transferase</keyword>
<accession>A0A653N137</accession>
<name>A0A653N137_9FLAO</name>
<evidence type="ECO:0000256" key="2">
    <source>
        <dbReference type="ARBA" id="ARBA00007441"/>
    </source>
</evidence>
<keyword evidence="9" id="KW-1185">Reference proteome</keyword>
<dbReference type="Gene3D" id="3.90.1150.10">
    <property type="entry name" value="Aspartate Aminotransferase, domain 1"/>
    <property type="match status" value="1"/>
</dbReference>
<dbReference type="CDD" id="cd00609">
    <property type="entry name" value="AAT_like"/>
    <property type="match status" value="1"/>
</dbReference>
<dbReference type="AlphaFoldDB" id="A0A653N137"/>
<comment type="similarity">
    <text evidence="2 6">Belongs to the class-I pyridoxal-phosphate-dependent aminotransferase family.</text>
</comment>
<evidence type="ECO:0000313" key="9">
    <source>
        <dbReference type="Proteomes" id="UP000430202"/>
    </source>
</evidence>
<dbReference type="GO" id="GO:0008483">
    <property type="term" value="F:transaminase activity"/>
    <property type="evidence" value="ECO:0007669"/>
    <property type="project" value="UniProtKB-KW"/>
</dbReference>
<dbReference type="InterPro" id="IPR050596">
    <property type="entry name" value="AspAT/PAT-like"/>
</dbReference>
<gene>
    <name evidence="8" type="ORF">MARI151_10538</name>
</gene>
<dbReference type="Proteomes" id="UP000430202">
    <property type="component" value="Unassembled WGS sequence"/>
</dbReference>
<evidence type="ECO:0000256" key="3">
    <source>
        <dbReference type="ARBA" id="ARBA00022576"/>
    </source>
</evidence>
<dbReference type="NCBIfam" id="NF005744">
    <property type="entry name" value="PRK07568.1"/>
    <property type="match status" value="1"/>
</dbReference>
<dbReference type="RefSeq" id="WP_159301822.1">
    <property type="nucleotide sequence ID" value="NZ_LR733271.1"/>
</dbReference>
<dbReference type="GO" id="GO:0006520">
    <property type="term" value="P:amino acid metabolic process"/>
    <property type="evidence" value="ECO:0007669"/>
    <property type="project" value="InterPro"/>
</dbReference>
<organism evidence="8 9">
    <name type="scientific">Maribacter litoralis</name>
    <dbReference type="NCBI Taxonomy" id="2059726"/>
    <lineage>
        <taxon>Bacteria</taxon>
        <taxon>Pseudomonadati</taxon>
        <taxon>Bacteroidota</taxon>
        <taxon>Flavobacteriia</taxon>
        <taxon>Flavobacteriales</taxon>
        <taxon>Flavobacteriaceae</taxon>
        <taxon>Maribacter</taxon>
    </lineage>
</organism>
<feature type="domain" description="Aminotransferase class I/classII large" evidence="7">
    <location>
        <begin position="32"/>
        <end position="384"/>
    </location>
</feature>
<evidence type="ECO:0000256" key="6">
    <source>
        <dbReference type="RuleBase" id="RU000481"/>
    </source>
</evidence>
<evidence type="ECO:0000256" key="4">
    <source>
        <dbReference type="ARBA" id="ARBA00022679"/>
    </source>
</evidence>
<dbReference type="EMBL" id="CABWLR010000001">
    <property type="protein sequence ID" value="VXB11112.1"/>
    <property type="molecule type" value="Genomic_DNA"/>
</dbReference>
<dbReference type="InterPro" id="IPR015424">
    <property type="entry name" value="PyrdxlP-dep_Trfase"/>
</dbReference>
<dbReference type="InterPro" id="IPR004839">
    <property type="entry name" value="Aminotransferase_I/II_large"/>
</dbReference>
<reference evidence="8 9" key="1">
    <citation type="submission" date="2019-10" db="EMBL/GenBank/DDBJ databases">
        <authorList>
            <person name="Karimi E."/>
        </authorList>
    </citation>
    <scope>NUCLEOTIDE SEQUENCE [LARGE SCALE GENOMIC DNA]</scope>
    <source>
        <strain evidence="8">Maribacter sp. 151</strain>
    </source>
</reference>
<keyword evidence="3 6" id="KW-0032">Aminotransferase</keyword>
<protein>
    <recommendedName>
        <fullName evidence="6">Aminotransferase</fullName>
        <ecNumber evidence="6">2.6.1.-</ecNumber>
    </recommendedName>
</protein>
<dbReference type="Gene3D" id="3.40.640.10">
    <property type="entry name" value="Type I PLP-dependent aspartate aminotransferase-like (Major domain)"/>
    <property type="match status" value="1"/>
</dbReference>
<evidence type="ECO:0000256" key="1">
    <source>
        <dbReference type="ARBA" id="ARBA00001933"/>
    </source>
</evidence>
<evidence type="ECO:0000313" key="8">
    <source>
        <dbReference type="EMBL" id="VXB11112.1"/>
    </source>
</evidence>
<evidence type="ECO:0000259" key="7">
    <source>
        <dbReference type="Pfam" id="PF00155"/>
    </source>
</evidence>
<dbReference type="PANTHER" id="PTHR46383">
    <property type="entry name" value="ASPARTATE AMINOTRANSFERASE"/>
    <property type="match status" value="1"/>
</dbReference>
<dbReference type="InterPro" id="IPR004838">
    <property type="entry name" value="NHTrfase_class1_PyrdxlP-BS"/>
</dbReference>
<dbReference type="SUPFAM" id="SSF53383">
    <property type="entry name" value="PLP-dependent transferases"/>
    <property type="match status" value="1"/>
</dbReference>
<dbReference type="GO" id="GO:0030170">
    <property type="term" value="F:pyridoxal phosphate binding"/>
    <property type="evidence" value="ECO:0007669"/>
    <property type="project" value="InterPro"/>
</dbReference>
<dbReference type="Pfam" id="PF00155">
    <property type="entry name" value="Aminotran_1_2"/>
    <property type="match status" value="1"/>
</dbReference>
<dbReference type="EC" id="2.6.1.-" evidence="6"/>
<keyword evidence="5" id="KW-0663">Pyridoxal phosphate</keyword>